<evidence type="ECO:0000256" key="1">
    <source>
        <dbReference type="PROSITE-ProRule" id="PRU00176"/>
    </source>
</evidence>
<evidence type="ECO:0000259" key="2">
    <source>
        <dbReference type="PROSITE" id="PS50102"/>
    </source>
</evidence>
<feature type="domain" description="RRM" evidence="2">
    <location>
        <begin position="465"/>
        <end position="544"/>
    </location>
</feature>
<dbReference type="InterPro" id="IPR000504">
    <property type="entry name" value="RRM_dom"/>
</dbReference>
<dbReference type="PANTHER" id="PTHR33110:SF134">
    <property type="entry name" value="OS09G0565350 PROTEIN"/>
    <property type="match status" value="1"/>
</dbReference>
<accession>A0AAQ3UHQ8</accession>
<dbReference type="GO" id="GO:0003723">
    <property type="term" value="F:RNA binding"/>
    <property type="evidence" value="ECO:0007669"/>
    <property type="project" value="UniProtKB-UniRule"/>
</dbReference>
<dbReference type="Pfam" id="PF03478">
    <property type="entry name" value="Beta-prop_KIB1-4"/>
    <property type="match status" value="1"/>
</dbReference>
<dbReference type="Pfam" id="PF00076">
    <property type="entry name" value="RRM_1"/>
    <property type="match status" value="1"/>
</dbReference>
<protein>
    <recommendedName>
        <fullName evidence="2">RRM domain-containing protein</fullName>
    </recommendedName>
</protein>
<gene>
    <name evidence="3" type="ORF">U9M48_036509</name>
</gene>
<dbReference type="PANTHER" id="PTHR33110">
    <property type="entry name" value="F-BOX/KELCH-REPEAT PROTEIN-RELATED"/>
    <property type="match status" value="1"/>
</dbReference>
<evidence type="ECO:0000313" key="3">
    <source>
        <dbReference type="EMBL" id="WVZ90182.1"/>
    </source>
</evidence>
<reference evidence="3 4" key="1">
    <citation type="submission" date="2024-02" db="EMBL/GenBank/DDBJ databases">
        <title>High-quality chromosome-scale genome assembly of Pensacola bahiagrass (Paspalum notatum Flugge var. saurae).</title>
        <authorList>
            <person name="Vega J.M."/>
            <person name="Podio M."/>
            <person name="Orjuela J."/>
            <person name="Siena L.A."/>
            <person name="Pessino S.C."/>
            <person name="Combes M.C."/>
            <person name="Mariac C."/>
            <person name="Albertini E."/>
            <person name="Pupilli F."/>
            <person name="Ortiz J.P.A."/>
            <person name="Leblanc O."/>
        </authorList>
    </citation>
    <scope>NUCLEOTIDE SEQUENCE [LARGE SCALE GENOMIC DNA]</scope>
    <source>
        <strain evidence="3">R1</strain>
        <tissue evidence="3">Leaf</tissue>
    </source>
</reference>
<dbReference type="SMART" id="SM00360">
    <property type="entry name" value="RRM"/>
    <property type="match status" value="1"/>
</dbReference>
<dbReference type="Proteomes" id="UP001341281">
    <property type="component" value="Chromosome 08"/>
</dbReference>
<name>A0AAQ3UHQ8_PASNO</name>
<dbReference type="EMBL" id="CP144752">
    <property type="protein sequence ID" value="WVZ90182.1"/>
    <property type="molecule type" value="Genomic_DNA"/>
</dbReference>
<proteinExistence type="predicted"/>
<keyword evidence="4" id="KW-1185">Reference proteome</keyword>
<organism evidence="3 4">
    <name type="scientific">Paspalum notatum var. saurae</name>
    <dbReference type="NCBI Taxonomy" id="547442"/>
    <lineage>
        <taxon>Eukaryota</taxon>
        <taxon>Viridiplantae</taxon>
        <taxon>Streptophyta</taxon>
        <taxon>Embryophyta</taxon>
        <taxon>Tracheophyta</taxon>
        <taxon>Spermatophyta</taxon>
        <taxon>Magnoliopsida</taxon>
        <taxon>Liliopsida</taxon>
        <taxon>Poales</taxon>
        <taxon>Poaceae</taxon>
        <taxon>PACMAD clade</taxon>
        <taxon>Panicoideae</taxon>
        <taxon>Andropogonodae</taxon>
        <taxon>Paspaleae</taxon>
        <taxon>Paspalinae</taxon>
        <taxon>Paspalum</taxon>
    </lineage>
</organism>
<dbReference type="InterPro" id="IPR005174">
    <property type="entry name" value="KIB1-4_b-propeller"/>
</dbReference>
<evidence type="ECO:0000313" key="4">
    <source>
        <dbReference type="Proteomes" id="UP001341281"/>
    </source>
</evidence>
<dbReference type="InterPro" id="IPR012677">
    <property type="entry name" value="Nucleotide-bd_a/b_plait_sf"/>
</dbReference>
<dbReference type="AlphaFoldDB" id="A0AAQ3UHQ8"/>
<dbReference type="PROSITE" id="PS50102">
    <property type="entry name" value="RRM"/>
    <property type="match status" value="1"/>
</dbReference>
<keyword evidence="1" id="KW-0694">RNA-binding</keyword>
<sequence length="544" mass="61169">MGWKTRNLTVLRKIHIESESESHIARQPLGAGLRCMNAPAGSVMAAAADPADDAEHWRPWADLPLDLLRDISRHLHAAADYARFHAVCVPWRDALPPAQSRPAFLPWLLAPPGASGYQKARCVFVSSEAGSTAATEIVFPDRRWVIGVEDGVATPVPAHLLCGGETKRWPWRMKHAAGSVSGDGTIFLHNGPVWKSYHLSLFNMDLMHPGDSDWTVIRKQMVTSSRSCLAYSHGKVIICDWHYMITWCTMTRQVDDLTGDHPMWSLPMPAQQYDKAVQSCHLMEFRGELLMAVVLLNHAHYYEGDHYPYQGDVLDKDYYSVGNFAAGLLVTVYALEEGEGGNSPQWVKKDSRSLTDCIMFLGRPSSFAMDAARFGMSSTCCAYFVIKNKLYDGISGKSVLERCRVFKCTFHDDKSELVKQLPAEWGHEECMWLTQQPSIASIEEIRKRLESSYGKTAKLQLGPYFRIYVGNLPRKVDSYRLRWFFSKHGKVADARVMCHLNTKRSRGFGFVTLATTVDDEPAQAIAKLDGQMLDGRPMRVKFAD</sequence>
<dbReference type="InterPro" id="IPR035979">
    <property type="entry name" value="RBD_domain_sf"/>
</dbReference>
<dbReference type="Gene3D" id="3.30.70.330">
    <property type="match status" value="1"/>
</dbReference>
<dbReference type="SUPFAM" id="SSF54928">
    <property type="entry name" value="RNA-binding domain, RBD"/>
    <property type="match status" value="1"/>
</dbReference>